<dbReference type="EMBL" id="CP035491">
    <property type="protein sequence ID" value="QAY74108.1"/>
    <property type="molecule type" value="Genomic_DNA"/>
</dbReference>
<accession>A0A4P6FU71</accession>
<sequence length="234" mass="25765">MLVHETHRSRAELLGKVAPAQRTRLAAETRVGAEYDWLCRRGHDRYSATVLDVLTGTGCAKCRASAVAPGALREAGVAFMSPGLRTRTSQTEQRLRILLDERLVLHHRVNAVGIARTFHGRTEVWPDILVPQVRIAIEYDDPGRSGRAHIALKEASDLDKDDALREVGWEVIRVRGGGLGPLGRTSIVCRSITPAVADDVVSLMRELRGDAAIDRIARPSTIGGEILRESMLRR</sequence>
<dbReference type="AlphaFoldDB" id="A0A4P6FU71"/>
<organism evidence="1 2">
    <name type="scientific">Agromyces protaetiae</name>
    <dbReference type="NCBI Taxonomy" id="2509455"/>
    <lineage>
        <taxon>Bacteria</taxon>
        <taxon>Bacillati</taxon>
        <taxon>Actinomycetota</taxon>
        <taxon>Actinomycetes</taxon>
        <taxon>Micrococcales</taxon>
        <taxon>Microbacteriaceae</taxon>
        <taxon>Agromyces</taxon>
    </lineage>
</organism>
<protein>
    <submittedName>
        <fullName evidence="1">Uncharacterized protein</fullName>
    </submittedName>
</protein>
<dbReference type="KEGG" id="agf:ET445_12930"/>
<evidence type="ECO:0000313" key="1">
    <source>
        <dbReference type="EMBL" id="QAY74108.1"/>
    </source>
</evidence>
<keyword evidence="2" id="KW-1185">Reference proteome</keyword>
<reference evidence="1 2" key="1">
    <citation type="submission" date="2019-01" db="EMBL/GenBank/DDBJ databases">
        <title>Genome sequencing of strain FW100M-8.</title>
        <authorList>
            <person name="Heo J."/>
            <person name="Kim S.-J."/>
            <person name="Kim J.-S."/>
            <person name="Hong S.-B."/>
            <person name="Kwon S.-W."/>
        </authorList>
    </citation>
    <scope>NUCLEOTIDE SEQUENCE [LARGE SCALE GENOMIC DNA]</scope>
    <source>
        <strain evidence="1 2">FW100M-8</strain>
    </source>
</reference>
<gene>
    <name evidence="1" type="ORF">ET445_12930</name>
</gene>
<evidence type="ECO:0000313" key="2">
    <source>
        <dbReference type="Proteomes" id="UP000291259"/>
    </source>
</evidence>
<name>A0A4P6FU71_9MICO</name>
<dbReference type="OrthoDB" id="5111079at2"/>
<dbReference type="RefSeq" id="WP_129191655.1">
    <property type="nucleotide sequence ID" value="NZ_CP035491.1"/>
</dbReference>
<proteinExistence type="predicted"/>
<dbReference type="Proteomes" id="UP000291259">
    <property type="component" value="Chromosome"/>
</dbReference>